<gene>
    <name evidence="9" type="ORF">HF857_04535</name>
</gene>
<dbReference type="EMBL" id="JABAFV010000005">
    <property type="protein sequence ID" value="NME49525.1"/>
    <property type="molecule type" value="Genomic_DNA"/>
</dbReference>
<dbReference type="GO" id="GO:0003677">
    <property type="term" value="F:DNA binding"/>
    <property type="evidence" value="ECO:0007669"/>
    <property type="project" value="UniProtKB-KW"/>
</dbReference>
<keyword evidence="2 9" id="KW-0489">Methyltransferase</keyword>
<keyword evidence="4" id="KW-0949">S-adenosyl-L-methionine</keyword>
<protein>
    <recommendedName>
        <fullName evidence="1">site-specific DNA-methyltransferase (adenine-specific)</fullName>
        <ecNumber evidence="1">2.1.1.72</ecNumber>
    </recommendedName>
</protein>
<evidence type="ECO:0000256" key="7">
    <source>
        <dbReference type="ARBA" id="ARBA00047942"/>
    </source>
</evidence>
<keyword evidence="6" id="KW-0238">DNA-binding</keyword>
<evidence type="ECO:0000313" key="10">
    <source>
        <dbReference type="Proteomes" id="UP000588071"/>
    </source>
</evidence>
<organism evidence="9 10">
    <name type="scientific">Enterococcus cecorum</name>
    <dbReference type="NCBI Taxonomy" id="44008"/>
    <lineage>
        <taxon>Bacteria</taxon>
        <taxon>Bacillati</taxon>
        <taxon>Bacillota</taxon>
        <taxon>Bacilli</taxon>
        <taxon>Lactobacillales</taxon>
        <taxon>Enterococcaceae</taxon>
        <taxon>Enterococcus</taxon>
    </lineage>
</organism>
<dbReference type="Gene3D" id="3.40.50.150">
    <property type="entry name" value="Vaccinia Virus protein VP39"/>
    <property type="match status" value="1"/>
</dbReference>
<dbReference type="InterPro" id="IPR029063">
    <property type="entry name" value="SAM-dependent_MTases_sf"/>
</dbReference>
<dbReference type="InterPro" id="IPR044946">
    <property type="entry name" value="Restrct_endonuc_typeI_TRD_sf"/>
</dbReference>
<dbReference type="InterPro" id="IPR003356">
    <property type="entry name" value="DNA_methylase_A-5"/>
</dbReference>
<comment type="caution">
    <text evidence="9">The sequence shown here is derived from an EMBL/GenBank/DDBJ whole genome shotgun (WGS) entry which is preliminary data.</text>
</comment>
<comment type="catalytic activity">
    <reaction evidence="7">
        <text>a 2'-deoxyadenosine in DNA + S-adenosyl-L-methionine = an N(6)-methyl-2'-deoxyadenosine in DNA + S-adenosyl-L-homocysteine + H(+)</text>
        <dbReference type="Rhea" id="RHEA:15197"/>
        <dbReference type="Rhea" id="RHEA-COMP:12418"/>
        <dbReference type="Rhea" id="RHEA-COMP:12419"/>
        <dbReference type="ChEBI" id="CHEBI:15378"/>
        <dbReference type="ChEBI" id="CHEBI:57856"/>
        <dbReference type="ChEBI" id="CHEBI:59789"/>
        <dbReference type="ChEBI" id="CHEBI:90615"/>
        <dbReference type="ChEBI" id="CHEBI:90616"/>
        <dbReference type="EC" id="2.1.1.72"/>
    </reaction>
</comment>
<proteinExistence type="predicted"/>
<evidence type="ECO:0000256" key="4">
    <source>
        <dbReference type="ARBA" id="ARBA00022691"/>
    </source>
</evidence>
<dbReference type="AlphaFoldDB" id="A0A7X9NLM6"/>
<evidence type="ECO:0000256" key="1">
    <source>
        <dbReference type="ARBA" id="ARBA00011900"/>
    </source>
</evidence>
<dbReference type="Gene3D" id="3.90.220.20">
    <property type="entry name" value="DNA methylase specificity domains"/>
    <property type="match status" value="1"/>
</dbReference>
<dbReference type="SUPFAM" id="SSF53335">
    <property type="entry name" value="S-adenosyl-L-methionine-dependent methyltransferases"/>
    <property type="match status" value="1"/>
</dbReference>
<reference evidence="9 10" key="1">
    <citation type="submission" date="2020-04" db="EMBL/GenBank/DDBJ databases">
        <authorList>
            <person name="Hitch T.C.A."/>
            <person name="Wylensek D."/>
            <person name="Clavel T."/>
        </authorList>
    </citation>
    <scope>NUCLEOTIDE SEQUENCE [LARGE SCALE GENOMIC DNA]</scope>
    <source>
        <strain evidence="9 10">WCA-380-WT-3C</strain>
    </source>
</reference>
<evidence type="ECO:0000256" key="6">
    <source>
        <dbReference type="ARBA" id="ARBA00023125"/>
    </source>
</evidence>
<dbReference type="GO" id="GO:0009307">
    <property type="term" value="P:DNA restriction-modification system"/>
    <property type="evidence" value="ECO:0007669"/>
    <property type="project" value="UniProtKB-KW"/>
</dbReference>
<dbReference type="Proteomes" id="UP000588071">
    <property type="component" value="Unassembled WGS sequence"/>
</dbReference>
<accession>A0A7X9NLM6</accession>
<dbReference type="GO" id="GO:0008170">
    <property type="term" value="F:N-methyltransferase activity"/>
    <property type="evidence" value="ECO:0007669"/>
    <property type="project" value="InterPro"/>
</dbReference>
<evidence type="ECO:0000313" key="9">
    <source>
        <dbReference type="EMBL" id="NME49525.1"/>
    </source>
</evidence>
<evidence type="ECO:0000256" key="2">
    <source>
        <dbReference type="ARBA" id="ARBA00022603"/>
    </source>
</evidence>
<evidence type="ECO:0000256" key="5">
    <source>
        <dbReference type="ARBA" id="ARBA00022747"/>
    </source>
</evidence>
<keyword evidence="3" id="KW-0808">Transferase</keyword>
<dbReference type="SUPFAM" id="SSF116734">
    <property type="entry name" value="DNA methylase specificity domain"/>
    <property type="match status" value="1"/>
</dbReference>
<evidence type="ECO:0000259" key="8">
    <source>
        <dbReference type="Pfam" id="PF02384"/>
    </source>
</evidence>
<keyword evidence="5" id="KW-0680">Restriction system</keyword>
<dbReference type="EC" id="2.1.1.72" evidence="1"/>
<dbReference type="Pfam" id="PF02384">
    <property type="entry name" value="N6_Mtase"/>
    <property type="match status" value="1"/>
</dbReference>
<dbReference type="PANTHER" id="PTHR42933">
    <property type="entry name" value="SLR6095 PROTEIN"/>
    <property type="match status" value="1"/>
</dbReference>
<feature type="domain" description="DNA methylase adenine-specific" evidence="8">
    <location>
        <begin position="117"/>
        <end position="383"/>
    </location>
</feature>
<sequence>MDIKDLKSREYENLSKYVSMIKYHLNSVFEEAVEDSKIFATAFLAYLVKKENLSTKRELINYIERKLPESQQLFLIDRTSDTYWMKVLEIAEELSLEALLATVVLYPYSGFRNTKEIATPESIVKLAYSILNPKNEKVADFCSGVGSFLSYAAMQDNESSLYGVETKAYPKVISEIILSFFENEAEIVQGSALEIPKNKKFDKIFCEYPWNLKSRYLSDDEKQAVLADGFIPELSKTSRTEWYFIMNVVNHLSENGKAVVYAPNAITWDEDRLKIIRERFIKLGLLDAAITISKEIISPYAGVSSVLLVLSKNKSDSVRFIDASELELVDINNRGLFYSYEDETIEEILTMLDSDGKYSKKVSIDEIAKKDYVINPVRYLESEIKVKNGVPFESLIKNITRGVQMRAAGIEEMISDEPTPYRYLKLTDIQDGLINEDLPYLKEIDEKQKKYCLKNRSLVISKTVNSLKVAVADVAEGQQILVSGNLYIIELDETKANPYYVKSYLESEQGTVALSRISVGSVIANIPISKLSKLMIPNPSIAFQNKVAEKYLTKVDEIKLLRYRLQKATDDLKKIFEEE</sequence>
<dbReference type="RefSeq" id="WP_168930645.1">
    <property type="nucleotide sequence ID" value="NZ_JABAFV010000005.1"/>
</dbReference>
<dbReference type="InterPro" id="IPR051537">
    <property type="entry name" value="DNA_Adenine_Mtase"/>
</dbReference>
<dbReference type="PANTHER" id="PTHR42933:SF3">
    <property type="entry name" value="TYPE I RESTRICTION ENZYME MJAVIII METHYLASE SUBUNIT"/>
    <property type="match status" value="1"/>
</dbReference>
<name>A0A7X9NLM6_9ENTE</name>
<dbReference type="GO" id="GO:0032259">
    <property type="term" value="P:methylation"/>
    <property type="evidence" value="ECO:0007669"/>
    <property type="project" value="UniProtKB-KW"/>
</dbReference>
<evidence type="ECO:0000256" key="3">
    <source>
        <dbReference type="ARBA" id="ARBA00022679"/>
    </source>
</evidence>
<dbReference type="GO" id="GO:0009007">
    <property type="term" value="F:site-specific DNA-methyltransferase (adenine-specific) activity"/>
    <property type="evidence" value="ECO:0007669"/>
    <property type="project" value="UniProtKB-EC"/>
</dbReference>